<sequence>MHASWAGVAETIASQIGPRGGIVGAIALRTIGGGIGLSLAVGDCAADDRARCEAAEDGCARAVVAVMVPVAIPMTMSMPVPVLHLFHAGIGGGTCDRQRCRQHG</sequence>
<proteinExistence type="predicted"/>
<dbReference type="AlphaFoldDB" id="A0A0R3CMK8"/>
<comment type="caution">
    <text evidence="1">The sequence shown here is derived from an EMBL/GenBank/DDBJ whole genome shotgun (WGS) entry which is preliminary data.</text>
</comment>
<protein>
    <submittedName>
        <fullName evidence="1">Uncharacterized protein</fullName>
    </submittedName>
</protein>
<evidence type="ECO:0000313" key="2">
    <source>
        <dbReference type="Proteomes" id="UP000051380"/>
    </source>
</evidence>
<name>A0A0R3CMK8_9BRAD</name>
<reference evidence="1 2" key="1">
    <citation type="submission" date="2015-09" db="EMBL/GenBank/DDBJ databases">
        <title>Draft Genome Sequence of the Strain BR 3267 (Bradyrhizobium yuanmingense) recommended as inoculant for cowpea in Brazil.</title>
        <authorList>
            <person name="Simoes-Araujo J.L."/>
            <person name="Zilli J.E."/>
        </authorList>
    </citation>
    <scope>NUCLEOTIDE SEQUENCE [LARGE SCALE GENOMIC DNA]</scope>
    <source>
        <strain evidence="1 2">BR3267</strain>
    </source>
</reference>
<organism evidence="1 2">
    <name type="scientific">Bradyrhizobium yuanmingense</name>
    <dbReference type="NCBI Taxonomy" id="108015"/>
    <lineage>
        <taxon>Bacteria</taxon>
        <taxon>Pseudomonadati</taxon>
        <taxon>Pseudomonadota</taxon>
        <taxon>Alphaproteobacteria</taxon>
        <taxon>Hyphomicrobiales</taxon>
        <taxon>Nitrobacteraceae</taxon>
        <taxon>Bradyrhizobium</taxon>
    </lineage>
</organism>
<dbReference type="EMBL" id="LJYF01000026">
    <property type="protein sequence ID" value="KRP96275.1"/>
    <property type="molecule type" value="Genomic_DNA"/>
</dbReference>
<dbReference type="Proteomes" id="UP000051380">
    <property type="component" value="Unassembled WGS sequence"/>
</dbReference>
<gene>
    <name evidence="1" type="ORF">AOQ72_18275</name>
</gene>
<accession>A0A0R3CMK8</accession>
<evidence type="ECO:0000313" key="1">
    <source>
        <dbReference type="EMBL" id="KRP96275.1"/>
    </source>
</evidence>